<feature type="transmembrane region" description="Helical" evidence="9">
    <location>
        <begin position="89"/>
        <end position="108"/>
    </location>
</feature>
<feature type="transmembrane region" description="Helical" evidence="9">
    <location>
        <begin position="487"/>
        <end position="509"/>
    </location>
</feature>
<sequence length="540" mass="58164">MFGSSVRPLVFWPPFILLMVAVAASLINLEGFLATTTTLNDWVLDKFGWLFSITALAMVITCLVTYLSPLGRTRIGGENASRILTPWRWFSITLCTTLAVGIMFWSTAEPLYHLHTPPGSLDVAANTPEAARFALSTMFLHWSFTPYAIYTVPALLFALMHYNLGKPFSLGTLFVPLIGDRLIGRKGRALDALALFALVCGMASSLGTGAMTLAGGLDRFLGTGTGTMMLGLVTLAIVACFTASAASGLQKGIARLSAINAKAFFVFMAFVFLCGPTQTILGYGTEAAGEYFNNFMQKSLFTGAFDGDPWPKSWSIFYWANWMAWAPISALFLGKISRGYTVRQFMLINLVAPALFSITYVSVFASSTIEFDMQSGGALYQLLNDSGAGSVIYALFDELPMSGLVGIVFLIIAFLSFVTAADSNTEAISQLCSTDSQAAMAGDSDENTNDRLLMKIIWGCTIGAVAWIMTAFVGIDGIKMLSNLGGVPALFIVIVATASLLRLVSIGTAKIGLEHTPSRSYSPEAHQRWESTRKSSATSQ</sequence>
<feature type="transmembrane region" description="Helical" evidence="9">
    <location>
        <begin position="229"/>
        <end position="249"/>
    </location>
</feature>
<keyword evidence="5 9" id="KW-0812">Transmembrane</keyword>
<keyword evidence="3" id="KW-0813">Transport</keyword>
<evidence type="ECO:0000256" key="7">
    <source>
        <dbReference type="ARBA" id="ARBA00023136"/>
    </source>
</evidence>
<comment type="caution">
    <text evidence="10">The sequence shown here is derived from an EMBL/GenBank/DDBJ whole genome shotgun (WGS) entry which is preliminary data.</text>
</comment>
<accession>A0ABU9GD17</accession>
<name>A0ABU9GD17_COBMA</name>
<feature type="transmembrane region" description="Helical" evidence="9">
    <location>
        <begin position="403"/>
        <end position="421"/>
    </location>
</feature>
<dbReference type="EMBL" id="JBAKAP010000005">
    <property type="protein sequence ID" value="MEL0616369.1"/>
    <property type="molecule type" value="Genomic_DNA"/>
</dbReference>
<feature type="transmembrane region" description="Helical" evidence="9">
    <location>
        <begin position="456"/>
        <end position="475"/>
    </location>
</feature>
<dbReference type="InterPro" id="IPR000060">
    <property type="entry name" value="BCCT_transptr"/>
</dbReference>
<organism evidence="10 11">
    <name type="scientific">Cobetia marina</name>
    <name type="common">Deleya marina</name>
    <dbReference type="NCBI Taxonomy" id="28258"/>
    <lineage>
        <taxon>Bacteria</taxon>
        <taxon>Pseudomonadati</taxon>
        <taxon>Pseudomonadota</taxon>
        <taxon>Gammaproteobacteria</taxon>
        <taxon>Oceanospirillales</taxon>
        <taxon>Halomonadaceae</taxon>
        <taxon>Cobetia</taxon>
    </lineage>
</organism>
<feature type="region of interest" description="Disordered" evidence="8">
    <location>
        <begin position="517"/>
        <end position="540"/>
    </location>
</feature>
<feature type="transmembrane region" description="Helical" evidence="9">
    <location>
        <begin position="192"/>
        <end position="217"/>
    </location>
</feature>
<keyword evidence="7 9" id="KW-0472">Membrane</keyword>
<dbReference type="RefSeq" id="WP_279875818.1">
    <property type="nucleotide sequence ID" value="NZ_JASCSB010000001.1"/>
</dbReference>
<evidence type="ECO:0000256" key="1">
    <source>
        <dbReference type="ARBA" id="ARBA00004651"/>
    </source>
</evidence>
<evidence type="ECO:0000256" key="3">
    <source>
        <dbReference type="ARBA" id="ARBA00022448"/>
    </source>
</evidence>
<dbReference type="PANTHER" id="PTHR30047:SF7">
    <property type="entry name" value="HIGH-AFFINITY CHOLINE TRANSPORT PROTEIN"/>
    <property type="match status" value="1"/>
</dbReference>
<comment type="subcellular location">
    <subcellularLocation>
        <location evidence="1">Cell membrane</location>
        <topology evidence="1">Multi-pass membrane protein</topology>
    </subcellularLocation>
</comment>
<feature type="transmembrane region" description="Helical" evidence="9">
    <location>
        <begin position="147"/>
        <end position="164"/>
    </location>
</feature>
<dbReference type="PANTHER" id="PTHR30047">
    <property type="entry name" value="HIGH-AFFINITY CHOLINE TRANSPORT PROTEIN-RELATED"/>
    <property type="match status" value="1"/>
</dbReference>
<feature type="transmembrane region" description="Helical" evidence="9">
    <location>
        <begin position="47"/>
        <end position="68"/>
    </location>
</feature>
<evidence type="ECO:0000256" key="8">
    <source>
        <dbReference type="SAM" id="MobiDB-lite"/>
    </source>
</evidence>
<reference evidence="10 11" key="1">
    <citation type="submission" date="2024-02" db="EMBL/GenBank/DDBJ databases">
        <title>Bacteria isolated from the canopy kelp, Nereocystis luetkeana.</title>
        <authorList>
            <person name="Pfister C.A."/>
            <person name="Younker I.T."/>
            <person name="Light S.H."/>
        </authorList>
    </citation>
    <scope>NUCLEOTIDE SEQUENCE [LARGE SCALE GENOMIC DNA]</scope>
    <source>
        <strain evidence="10 11">TI.5.07</strain>
    </source>
</reference>
<keyword evidence="6 9" id="KW-1133">Transmembrane helix</keyword>
<dbReference type="Pfam" id="PF02028">
    <property type="entry name" value="BCCT"/>
    <property type="match status" value="1"/>
</dbReference>
<feature type="transmembrane region" description="Helical" evidence="9">
    <location>
        <begin position="316"/>
        <end position="334"/>
    </location>
</feature>
<feature type="transmembrane region" description="Helical" evidence="9">
    <location>
        <begin position="9"/>
        <end position="27"/>
    </location>
</feature>
<evidence type="ECO:0000313" key="10">
    <source>
        <dbReference type="EMBL" id="MEL0616369.1"/>
    </source>
</evidence>
<evidence type="ECO:0000256" key="5">
    <source>
        <dbReference type="ARBA" id="ARBA00022692"/>
    </source>
</evidence>
<feature type="transmembrane region" description="Helical" evidence="9">
    <location>
        <begin position="346"/>
        <end position="366"/>
    </location>
</feature>
<comment type="similarity">
    <text evidence="2">Belongs to the BCCT transporter (TC 2.A.15) family.</text>
</comment>
<evidence type="ECO:0000256" key="4">
    <source>
        <dbReference type="ARBA" id="ARBA00022475"/>
    </source>
</evidence>
<dbReference type="Proteomes" id="UP001378242">
    <property type="component" value="Unassembled WGS sequence"/>
</dbReference>
<keyword evidence="11" id="KW-1185">Reference proteome</keyword>
<protein>
    <submittedName>
        <fullName evidence="10">BCCT family transporter</fullName>
    </submittedName>
</protein>
<gene>
    <name evidence="10" type="ORF">V6243_05945</name>
</gene>
<proteinExistence type="inferred from homology"/>
<evidence type="ECO:0000313" key="11">
    <source>
        <dbReference type="Proteomes" id="UP001378242"/>
    </source>
</evidence>
<feature type="transmembrane region" description="Helical" evidence="9">
    <location>
        <begin position="261"/>
        <end position="283"/>
    </location>
</feature>
<evidence type="ECO:0000256" key="9">
    <source>
        <dbReference type="SAM" id="Phobius"/>
    </source>
</evidence>
<evidence type="ECO:0000256" key="2">
    <source>
        <dbReference type="ARBA" id="ARBA00005658"/>
    </source>
</evidence>
<keyword evidence="4" id="KW-1003">Cell membrane</keyword>
<evidence type="ECO:0000256" key="6">
    <source>
        <dbReference type="ARBA" id="ARBA00022989"/>
    </source>
</evidence>